<sequence length="154" mass="17019">MKIRKHYDDLTEKGLTFKKPSMTQQHFKDDCDINVIVRRFNAGQIDTMPLAMNEGFYADVSDLGSYQDANARVNSIKDYFANLPSSVREKFNNSVDDFVAFASSDNSRDAFIEMGILEKPAAVEPEQQPVPPAAVKPVQQPQQQPVPPAAAAGA</sequence>
<reference evidence="3" key="1">
    <citation type="submission" date="2024-03" db="EMBL/GenBank/DDBJ databases">
        <title>Diverse circular DNA viruses in blood, oral, and fecal samples of captive lemurs.</title>
        <authorList>
            <person name="Paietta E.N."/>
            <person name="Kraberger S."/>
            <person name="Lund M.C."/>
            <person name="Custer J.M."/>
            <person name="Vargas K.M."/>
            <person name="Ehmke E.E."/>
            <person name="Yoder A.D."/>
            <person name="Varsani A."/>
        </authorList>
    </citation>
    <scope>NUCLEOTIDE SEQUENCE</scope>
    <source>
        <strain evidence="2">Duke_18_76</strain>
        <strain evidence="3">Duke_23FS_56</strain>
    </source>
</reference>
<proteinExistence type="predicted"/>
<evidence type="ECO:0000313" key="2">
    <source>
        <dbReference type="EMBL" id="XCD03490.1"/>
    </source>
</evidence>
<evidence type="ECO:0000313" key="3">
    <source>
        <dbReference type="EMBL" id="XCD04559.1"/>
    </source>
</evidence>
<evidence type="ECO:0000256" key="1">
    <source>
        <dbReference type="SAM" id="MobiDB-lite"/>
    </source>
</evidence>
<organism evidence="3">
    <name type="scientific">Dulem virus 118</name>
    <dbReference type="NCBI Taxonomy" id="3145595"/>
    <lineage>
        <taxon>Viruses</taxon>
        <taxon>Monodnaviria</taxon>
        <taxon>Sangervirae</taxon>
        <taxon>Phixviricota</taxon>
        <taxon>Malgrandaviricetes</taxon>
        <taxon>Petitvirales</taxon>
        <taxon>Microviridae</taxon>
        <taxon>Microvirus</taxon>
    </lineage>
</organism>
<name>A0AAU8AYP1_9VIRU</name>
<dbReference type="EMBL" id="PP511364">
    <property type="protein sequence ID" value="XCD03490.1"/>
    <property type="molecule type" value="Genomic_DNA"/>
</dbReference>
<dbReference type="InterPro" id="IPR014131">
    <property type="entry name" value="Chlamydia_phage_Vp3"/>
</dbReference>
<protein>
    <submittedName>
        <fullName evidence="3">Internal scaffolding protein</fullName>
    </submittedName>
</protein>
<accession>A0AAU8AYP1</accession>
<feature type="region of interest" description="Disordered" evidence="1">
    <location>
        <begin position="122"/>
        <end position="154"/>
    </location>
</feature>
<dbReference type="EMBL" id="PP511475">
    <property type="protein sequence ID" value="XCD04559.1"/>
    <property type="molecule type" value="Genomic_DNA"/>
</dbReference>
<feature type="compositionally biased region" description="Low complexity" evidence="1">
    <location>
        <begin position="135"/>
        <end position="154"/>
    </location>
</feature>
<dbReference type="Pfam" id="PF09675">
    <property type="entry name" value="Chlamy_scaf"/>
    <property type="match status" value="1"/>
</dbReference>